<evidence type="ECO:0000259" key="7">
    <source>
        <dbReference type="PROSITE" id="PS50811"/>
    </source>
</evidence>
<name>A0A6N2B3Q3_SOLCI</name>
<evidence type="ECO:0000256" key="4">
    <source>
        <dbReference type="ARBA" id="ARBA00023163"/>
    </source>
</evidence>
<dbReference type="InterPro" id="IPR044810">
    <property type="entry name" value="WRKY_plant"/>
</dbReference>
<dbReference type="InterPro" id="IPR003657">
    <property type="entry name" value="WRKY_dom"/>
</dbReference>
<keyword evidence="3" id="KW-0238">DNA-binding</keyword>
<dbReference type="InterPro" id="IPR036576">
    <property type="entry name" value="WRKY_dom_sf"/>
</dbReference>
<comment type="subcellular location">
    <subcellularLocation>
        <location evidence="1">Nucleus</location>
    </subcellularLocation>
</comment>
<organism evidence="8">
    <name type="scientific">Solanum chilense</name>
    <name type="common">Tomato</name>
    <name type="synonym">Lycopersicon chilense</name>
    <dbReference type="NCBI Taxonomy" id="4083"/>
    <lineage>
        <taxon>Eukaryota</taxon>
        <taxon>Viridiplantae</taxon>
        <taxon>Streptophyta</taxon>
        <taxon>Embryophyta</taxon>
        <taxon>Tracheophyta</taxon>
        <taxon>Spermatophyta</taxon>
        <taxon>Magnoliopsida</taxon>
        <taxon>eudicotyledons</taxon>
        <taxon>Gunneridae</taxon>
        <taxon>Pentapetalae</taxon>
        <taxon>asterids</taxon>
        <taxon>lamiids</taxon>
        <taxon>Solanales</taxon>
        <taxon>Solanaceae</taxon>
        <taxon>Solanoideae</taxon>
        <taxon>Solaneae</taxon>
        <taxon>Solanum</taxon>
        <taxon>Solanum subgen. Lycopersicon</taxon>
    </lineage>
</organism>
<dbReference type="AlphaFoldDB" id="A0A6N2B3Q3"/>
<dbReference type="GO" id="GO:0000976">
    <property type="term" value="F:transcription cis-regulatory region binding"/>
    <property type="evidence" value="ECO:0007669"/>
    <property type="project" value="TreeGrafter"/>
</dbReference>
<evidence type="ECO:0000313" key="8">
    <source>
        <dbReference type="EMBL" id="TMW88648.1"/>
    </source>
</evidence>
<dbReference type="GO" id="GO:0005634">
    <property type="term" value="C:nucleus"/>
    <property type="evidence" value="ECO:0007669"/>
    <property type="project" value="UniProtKB-SubCell"/>
</dbReference>
<comment type="caution">
    <text evidence="8">The sequence shown here is derived from an EMBL/GenBank/DDBJ whole genome shotgun (WGS) entry which is preliminary data.</text>
</comment>
<dbReference type="Pfam" id="PF03106">
    <property type="entry name" value="WRKY"/>
    <property type="match status" value="1"/>
</dbReference>
<dbReference type="PANTHER" id="PTHR32096:SF132">
    <property type="entry name" value="WRKY TRANSCRIPTION FACTOR 41-RELATED"/>
    <property type="match status" value="1"/>
</dbReference>
<dbReference type="PANTHER" id="PTHR32096">
    <property type="entry name" value="WRKY TRANSCRIPTION FACTOR 30-RELATED-RELATED"/>
    <property type="match status" value="1"/>
</dbReference>
<dbReference type="GO" id="GO:0042542">
    <property type="term" value="P:response to hydrogen peroxide"/>
    <property type="evidence" value="ECO:0007669"/>
    <property type="project" value="UniProtKB-ARBA"/>
</dbReference>
<sequence length="290" mass="33686">MEKVKVWNKESLITELTQGKDFVNQFDPLASPEENDFLLEKILSSIDKSLSILNCEVYNGTNDPFPLRDQGQNKKRKKMQQWSKQVRVYGTELEGFNHDDGYSWRKYGQKNILGAIHPRAYYRCTHRNTQGCLATKQVQKSEQDPLVFDVTYKGMHSCKTSQSSMFISYENQKPNQCQIKKQRVENLNTIKEETVPFTPLQCESHNAQFFVNSIEPPASESMYLSLLPYQEEEFEMDKILQSTESDRIVFSSTPTSIIDSPFSRDWDLSVNDQLDVHDPNLMIDISEYFT</sequence>
<dbReference type="Gene3D" id="2.20.25.80">
    <property type="entry name" value="WRKY domain"/>
    <property type="match status" value="1"/>
</dbReference>
<dbReference type="PROSITE" id="PS50811">
    <property type="entry name" value="WRKY"/>
    <property type="match status" value="1"/>
</dbReference>
<comment type="similarity">
    <text evidence="6">Belongs to the WRKY group III family.</text>
</comment>
<dbReference type="FunFam" id="2.20.25.80:FF:000009">
    <property type="entry name" value="WRKY transcription factor 53"/>
    <property type="match status" value="1"/>
</dbReference>
<protein>
    <recommendedName>
        <fullName evidence="7">WRKY domain-containing protein</fullName>
    </recommendedName>
</protein>
<dbReference type="EMBL" id="RXGB01004954">
    <property type="protein sequence ID" value="TMW88648.1"/>
    <property type="molecule type" value="Genomic_DNA"/>
</dbReference>
<dbReference type="SUPFAM" id="SSF118290">
    <property type="entry name" value="WRKY DNA-binding domain"/>
    <property type="match status" value="1"/>
</dbReference>
<proteinExistence type="inferred from homology"/>
<evidence type="ECO:0000256" key="5">
    <source>
        <dbReference type="ARBA" id="ARBA00023242"/>
    </source>
</evidence>
<dbReference type="SMART" id="SM00774">
    <property type="entry name" value="WRKY"/>
    <property type="match status" value="1"/>
</dbReference>
<keyword evidence="2" id="KW-0805">Transcription regulation</keyword>
<evidence type="ECO:0000256" key="1">
    <source>
        <dbReference type="ARBA" id="ARBA00004123"/>
    </source>
</evidence>
<evidence type="ECO:0000256" key="2">
    <source>
        <dbReference type="ARBA" id="ARBA00023015"/>
    </source>
</evidence>
<dbReference type="GO" id="GO:0003700">
    <property type="term" value="F:DNA-binding transcription factor activity"/>
    <property type="evidence" value="ECO:0007669"/>
    <property type="project" value="InterPro"/>
</dbReference>
<gene>
    <name evidence="8" type="ORF">EJD97_018280</name>
</gene>
<reference evidence="8" key="1">
    <citation type="submission" date="2019-05" db="EMBL/GenBank/DDBJ databases">
        <title>The de novo reference genome and transcriptome assemblies of the wild tomato species Solanum chilense.</title>
        <authorList>
            <person name="Stam R."/>
            <person name="Nosenko T."/>
            <person name="Hoerger A.C."/>
            <person name="Stephan W."/>
            <person name="Seidel M.A."/>
            <person name="Kuhn J.M.M."/>
            <person name="Haberer G."/>
            <person name="Tellier A."/>
        </authorList>
    </citation>
    <scope>NUCLEOTIDE SEQUENCE</scope>
    <source>
        <tissue evidence="8">Mature leaves</tissue>
    </source>
</reference>
<feature type="domain" description="WRKY" evidence="7">
    <location>
        <begin position="99"/>
        <end position="161"/>
    </location>
</feature>
<dbReference type="GO" id="GO:0010150">
    <property type="term" value="P:leaf senescence"/>
    <property type="evidence" value="ECO:0007669"/>
    <property type="project" value="UniProtKB-ARBA"/>
</dbReference>
<accession>A0A6N2B3Q3</accession>
<dbReference type="GO" id="GO:0009751">
    <property type="term" value="P:response to salicylic acid"/>
    <property type="evidence" value="ECO:0007669"/>
    <property type="project" value="UniProtKB-ARBA"/>
</dbReference>
<keyword evidence="4" id="KW-0804">Transcription</keyword>
<keyword evidence="5" id="KW-0539">Nucleus</keyword>
<evidence type="ECO:0000256" key="3">
    <source>
        <dbReference type="ARBA" id="ARBA00023125"/>
    </source>
</evidence>
<dbReference type="GO" id="GO:0010193">
    <property type="term" value="P:response to ozone"/>
    <property type="evidence" value="ECO:0007669"/>
    <property type="project" value="UniProtKB-ARBA"/>
</dbReference>
<evidence type="ECO:0000256" key="6">
    <source>
        <dbReference type="ARBA" id="ARBA00060850"/>
    </source>
</evidence>